<feature type="transmembrane region" description="Helical" evidence="2">
    <location>
        <begin position="69"/>
        <end position="87"/>
    </location>
</feature>
<organism evidence="3 4">
    <name type="scientific">Canna indica</name>
    <name type="common">Indian-shot</name>
    <dbReference type="NCBI Taxonomy" id="4628"/>
    <lineage>
        <taxon>Eukaryota</taxon>
        <taxon>Viridiplantae</taxon>
        <taxon>Streptophyta</taxon>
        <taxon>Embryophyta</taxon>
        <taxon>Tracheophyta</taxon>
        <taxon>Spermatophyta</taxon>
        <taxon>Magnoliopsida</taxon>
        <taxon>Liliopsida</taxon>
        <taxon>Zingiberales</taxon>
        <taxon>Cannaceae</taxon>
        <taxon>Canna</taxon>
    </lineage>
</organism>
<feature type="region of interest" description="Disordered" evidence="1">
    <location>
        <begin position="158"/>
        <end position="189"/>
    </location>
</feature>
<dbReference type="Proteomes" id="UP001327560">
    <property type="component" value="Chromosome 5"/>
</dbReference>
<keyword evidence="4" id="KW-1185">Reference proteome</keyword>
<keyword evidence="2" id="KW-0812">Transmembrane</keyword>
<gene>
    <name evidence="3" type="ORF">Cni_G16703</name>
</gene>
<accession>A0AAQ3KFK7</accession>
<reference evidence="3 4" key="1">
    <citation type="submission" date="2023-10" db="EMBL/GenBank/DDBJ databases">
        <title>Chromosome-scale genome assembly provides insights into flower coloration mechanisms of Canna indica.</title>
        <authorList>
            <person name="Li C."/>
        </authorList>
    </citation>
    <scope>NUCLEOTIDE SEQUENCE [LARGE SCALE GENOMIC DNA]</scope>
    <source>
        <tissue evidence="3">Flower</tissue>
    </source>
</reference>
<protein>
    <submittedName>
        <fullName evidence="3">Uncharacterized protein</fullName>
    </submittedName>
</protein>
<evidence type="ECO:0000256" key="1">
    <source>
        <dbReference type="SAM" id="MobiDB-lite"/>
    </source>
</evidence>
<evidence type="ECO:0000313" key="3">
    <source>
        <dbReference type="EMBL" id="WOL07953.1"/>
    </source>
</evidence>
<evidence type="ECO:0000313" key="4">
    <source>
        <dbReference type="Proteomes" id="UP001327560"/>
    </source>
</evidence>
<keyword evidence="2" id="KW-1133">Transmembrane helix</keyword>
<evidence type="ECO:0000256" key="2">
    <source>
        <dbReference type="SAM" id="Phobius"/>
    </source>
</evidence>
<keyword evidence="2" id="KW-0472">Membrane</keyword>
<proteinExistence type="predicted"/>
<name>A0AAQ3KFK7_9LILI</name>
<dbReference type="AlphaFoldDB" id="A0AAQ3KFK7"/>
<dbReference type="EMBL" id="CP136894">
    <property type="protein sequence ID" value="WOL07953.1"/>
    <property type="molecule type" value="Genomic_DNA"/>
</dbReference>
<sequence>MATDAPAPPAHAFWSSEWFSKWCGITHGSYTNNIAISDSPTSGACGFQHVLLNQWIHFTYLPWREFMDIIMLLMVHILLLALHFQLWDTTVSYMISTLPVSSYLSPATHIYSKGTLADGASSSGYHGPIFGSDGMWSSVPWYDGTTFANGQQRPAAASSTSFVTSNVENNTSSRNQNLHISHSSHGVFQ</sequence>